<feature type="compositionally biased region" description="Polar residues" evidence="1">
    <location>
        <begin position="113"/>
        <end position="127"/>
    </location>
</feature>
<name>A0A914Z7C3_9BILA</name>
<feature type="region of interest" description="Disordered" evidence="1">
    <location>
        <begin position="54"/>
        <end position="140"/>
    </location>
</feature>
<protein>
    <submittedName>
        <fullName evidence="4">Uncharacterized protein</fullName>
    </submittedName>
</protein>
<evidence type="ECO:0000256" key="1">
    <source>
        <dbReference type="SAM" id="MobiDB-lite"/>
    </source>
</evidence>
<keyword evidence="3" id="KW-1185">Reference proteome</keyword>
<reference evidence="4" key="1">
    <citation type="submission" date="2022-11" db="UniProtKB">
        <authorList>
            <consortium name="WormBaseParasite"/>
        </authorList>
    </citation>
    <scope>IDENTIFICATION</scope>
</reference>
<keyword evidence="2" id="KW-1133">Transmembrane helix</keyword>
<organism evidence="3 4">
    <name type="scientific">Panagrolaimus superbus</name>
    <dbReference type="NCBI Taxonomy" id="310955"/>
    <lineage>
        <taxon>Eukaryota</taxon>
        <taxon>Metazoa</taxon>
        <taxon>Ecdysozoa</taxon>
        <taxon>Nematoda</taxon>
        <taxon>Chromadorea</taxon>
        <taxon>Rhabditida</taxon>
        <taxon>Tylenchina</taxon>
        <taxon>Panagrolaimomorpha</taxon>
        <taxon>Panagrolaimoidea</taxon>
        <taxon>Panagrolaimidae</taxon>
        <taxon>Panagrolaimus</taxon>
    </lineage>
</organism>
<sequence>MFSYLGVIYIYLLLFIVIFVIILSVTGRSTGVREKAADLLLATFEWAANYAVDETEMPSTSDEEDNDDDEYPPPATDDDRMSQCSNSSSNLGGIIRKRRRRPSGEQPLIARQWSESIENKLSSQTELDQLPNKDSTVKLE</sequence>
<proteinExistence type="predicted"/>
<dbReference type="Proteomes" id="UP000887577">
    <property type="component" value="Unplaced"/>
</dbReference>
<dbReference type="AlphaFoldDB" id="A0A914Z7C3"/>
<keyword evidence="2" id="KW-0812">Transmembrane</keyword>
<evidence type="ECO:0000256" key="2">
    <source>
        <dbReference type="SAM" id="Phobius"/>
    </source>
</evidence>
<accession>A0A914Z7C3</accession>
<feature type="transmembrane region" description="Helical" evidence="2">
    <location>
        <begin position="6"/>
        <end position="25"/>
    </location>
</feature>
<evidence type="ECO:0000313" key="4">
    <source>
        <dbReference type="WBParaSite" id="PSU_v2.g6147.t1"/>
    </source>
</evidence>
<dbReference type="WBParaSite" id="PSU_v2.g6147.t1">
    <property type="protein sequence ID" value="PSU_v2.g6147.t1"/>
    <property type="gene ID" value="PSU_v2.g6147"/>
</dbReference>
<evidence type="ECO:0000313" key="3">
    <source>
        <dbReference type="Proteomes" id="UP000887577"/>
    </source>
</evidence>
<feature type="compositionally biased region" description="Polar residues" evidence="1">
    <location>
        <begin position="82"/>
        <end position="91"/>
    </location>
</feature>
<keyword evidence="2" id="KW-0472">Membrane</keyword>
<feature type="compositionally biased region" description="Acidic residues" evidence="1">
    <location>
        <begin position="54"/>
        <end position="71"/>
    </location>
</feature>